<dbReference type="InterPro" id="IPR004027">
    <property type="entry name" value="SEC_C_motif"/>
</dbReference>
<accession>A0A6J6P8U6</accession>
<sequence>MGKQSKMAKQVKQAAADVLAGKSVDAADVPVVGLREPCPCGSGRRYKACHGKPSGSVNTLRAFEGFASECDLIAMRELVPAATAPLTLNDGSGRAVTIASVLPMAWPALVRADGTIMLGLQVNTDNGDVSRDLGSALARALETEPGNPVPPTRDMTGAPRLQELVDVSLPLDISVHEGFDFWIDGDDLTTELKESLERANSFAHPTTRLKSVEAAYWTEMGPKEHLRWVMPQEEEPLLNALSRLHAREETSLGENTRLVGMFRAQGLMAPVWDLPLGFGAEACEVPAAKFAERLAAALTESAPLTDSERRARAGLTTRQVTLR</sequence>
<evidence type="ECO:0000313" key="2">
    <source>
        <dbReference type="EMBL" id="CAB4695840.1"/>
    </source>
</evidence>
<dbReference type="Gene3D" id="3.10.450.50">
    <property type="match status" value="1"/>
</dbReference>
<evidence type="ECO:0000259" key="1">
    <source>
        <dbReference type="Pfam" id="PF19348"/>
    </source>
</evidence>
<dbReference type="AlphaFoldDB" id="A0A6J6P8U6"/>
<organism evidence="2">
    <name type="scientific">freshwater metagenome</name>
    <dbReference type="NCBI Taxonomy" id="449393"/>
    <lineage>
        <taxon>unclassified sequences</taxon>
        <taxon>metagenomes</taxon>
        <taxon>ecological metagenomes</taxon>
    </lineage>
</organism>
<dbReference type="EMBL" id="CAEZXZ010000020">
    <property type="protein sequence ID" value="CAB4695840.1"/>
    <property type="molecule type" value="Genomic_DNA"/>
</dbReference>
<dbReference type="InterPro" id="IPR045970">
    <property type="entry name" value="DUF5926"/>
</dbReference>
<name>A0A6J6P8U6_9ZZZZ</name>
<dbReference type="Pfam" id="PF19348">
    <property type="entry name" value="DUF5926"/>
    <property type="match status" value="1"/>
</dbReference>
<dbReference type="SUPFAM" id="SSF103642">
    <property type="entry name" value="Sec-C motif"/>
    <property type="match status" value="1"/>
</dbReference>
<feature type="domain" description="DUF5926" evidence="1">
    <location>
        <begin position="63"/>
        <end position="323"/>
    </location>
</feature>
<gene>
    <name evidence="2" type="ORF">UFOPK2625_00238</name>
</gene>
<reference evidence="2" key="1">
    <citation type="submission" date="2020-05" db="EMBL/GenBank/DDBJ databases">
        <authorList>
            <person name="Chiriac C."/>
            <person name="Salcher M."/>
            <person name="Ghai R."/>
            <person name="Kavagutti S V."/>
        </authorList>
    </citation>
    <scope>NUCLEOTIDE SEQUENCE</scope>
</reference>
<proteinExistence type="predicted"/>
<dbReference type="Pfam" id="PF02810">
    <property type="entry name" value="SEC-C"/>
    <property type="match status" value="1"/>
</dbReference>
<protein>
    <submittedName>
        <fullName evidence="2">Unannotated protein</fullName>
    </submittedName>
</protein>